<reference evidence="9 10" key="1">
    <citation type="journal article" date="2017" name="Environ. Microbiol.">
        <title>Decay of the glycolytic pathway and adaptation to intranuclear parasitism within Enterocytozoonidae microsporidia.</title>
        <authorList>
            <person name="Wiredu Boakye D."/>
            <person name="Jaroenlak P."/>
            <person name="Prachumwat A."/>
            <person name="Williams T.A."/>
            <person name="Bateman K.S."/>
            <person name="Itsathitphaisarn O."/>
            <person name="Sritunyalucksana K."/>
            <person name="Paszkiewicz K.H."/>
            <person name="Moore K.A."/>
            <person name="Stentiford G.D."/>
            <person name="Williams B.A."/>
        </authorList>
    </citation>
    <scope>NUCLEOTIDE SEQUENCE [LARGE SCALE GENOMIC DNA]</scope>
    <source>
        <strain evidence="9 10">GB1</strain>
    </source>
</reference>
<comment type="caution">
    <text evidence="9">The sequence shown here is derived from an EMBL/GenBank/DDBJ whole genome shotgun (WGS) entry which is preliminary data.</text>
</comment>
<feature type="domain" description="Leucine zipper with capping helix" evidence="8">
    <location>
        <begin position="148"/>
        <end position="202"/>
    </location>
</feature>
<keyword evidence="3 6" id="KW-0175">Coiled coil</keyword>
<comment type="similarity">
    <text evidence="2 5">Belongs to the MND1 family.</text>
</comment>
<evidence type="ECO:0000256" key="4">
    <source>
        <dbReference type="ARBA" id="ARBA00023242"/>
    </source>
</evidence>
<dbReference type="Pfam" id="PF18517">
    <property type="entry name" value="LZ3wCH"/>
    <property type="match status" value="1"/>
</dbReference>
<keyword evidence="10" id="KW-1185">Reference proteome</keyword>
<dbReference type="GO" id="GO:0007131">
    <property type="term" value="P:reciprocal meiotic recombination"/>
    <property type="evidence" value="ECO:0007669"/>
    <property type="project" value="InterPro"/>
</dbReference>
<feature type="coiled-coil region" evidence="6">
    <location>
        <begin position="84"/>
        <end position="170"/>
    </location>
</feature>
<dbReference type="PIRSF" id="PIRSF026991">
    <property type="entry name" value="Mnd1"/>
    <property type="match status" value="1"/>
</dbReference>
<evidence type="ECO:0000259" key="8">
    <source>
        <dbReference type="Pfam" id="PF18517"/>
    </source>
</evidence>
<keyword evidence="4 5" id="KW-0539">Nucleus</keyword>
<dbReference type="OrthoDB" id="273345at2759"/>
<dbReference type="InterPro" id="IPR005647">
    <property type="entry name" value="Mnd1"/>
</dbReference>
<evidence type="ECO:0000259" key="7">
    <source>
        <dbReference type="Pfam" id="PF03962"/>
    </source>
</evidence>
<name>A0A1X0QDX3_9MICR</name>
<dbReference type="VEuPathDB" id="MicrosporidiaDB:HERIO_206"/>
<evidence type="ECO:0000256" key="3">
    <source>
        <dbReference type="ARBA" id="ARBA00023054"/>
    </source>
</evidence>
<dbReference type="GO" id="GO:0005634">
    <property type="term" value="C:nucleus"/>
    <property type="evidence" value="ECO:0007669"/>
    <property type="project" value="UniProtKB-SubCell"/>
</dbReference>
<dbReference type="GO" id="GO:0003690">
    <property type="term" value="F:double-stranded DNA binding"/>
    <property type="evidence" value="ECO:0007669"/>
    <property type="project" value="InterPro"/>
</dbReference>
<evidence type="ECO:0000256" key="6">
    <source>
        <dbReference type="SAM" id="Coils"/>
    </source>
</evidence>
<gene>
    <name evidence="9" type="primary">MND1</name>
    <name evidence="9" type="ORF">HERIO_206</name>
</gene>
<evidence type="ECO:0000256" key="2">
    <source>
        <dbReference type="ARBA" id="ARBA00005981"/>
    </source>
</evidence>
<dbReference type="EMBL" id="LVKB01000005">
    <property type="protein sequence ID" value="ORD97950.1"/>
    <property type="molecule type" value="Genomic_DNA"/>
</dbReference>
<evidence type="ECO:0000256" key="5">
    <source>
        <dbReference type="PIRNR" id="PIRNR026991"/>
    </source>
</evidence>
<proteinExistence type="inferred from homology"/>
<dbReference type="InterPro" id="IPR040453">
    <property type="entry name" value="Mnd1_HTH"/>
</dbReference>
<sequence length="203" mass="24657">MTKRVSKDEKFTKIITFFTETSKVYTIKELERKLSKHCNISSMAVKDIIQELVDESLIKCEKVGQSNYYWRFKYDKEHYYCTEIEKLDISIANFKEENKKLEKIVSDLEITNECTDERNKLLNEYEDLKVNFERIEDIKENLKRYSKEEYKKMEKEIEDSKNKINTHTDNIFTLQNFVCQKFNMERKDFNLNFGLEEDFDYLE</sequence>
<feature type="domain" description="Mnd1 HTH" evidence="7">
    <location>
        <begin position="14"/>
        <end position="73"/>
    </location>
</feature>
<dbReference type="Pfam" id="PF03962">
    <property type="entry name" value="Mnd1"/>
    <property type="match status" value="1"/>
</dbReference>
<evidence type="ECO:0000313" key="9">
    <source>
        <dbReference type="EMBL" id="ORD97950.1"/>
    </source>
</evidence>
<dbReference type="InterPro" id="IPR040661">
    <property type="entry name" value="LZ3wCH"/>
</dbReference>
<dbReference type="Proteomes" id="UP000192356">
    <property type="component" value="Unassembled WGS sequence"/>
</dbReference>
<dbReference type="VEuPathDB" id="MicrosporidiaDB:A0H76_1959"/>
<evidence type="ECO:0000256" key="1">
    <source>
        <dbReference type="ARBA" id="ARBA00004123"/>
    </source>
</evidence>
<comment type="subcellular location">
    <subcellularLocation>
        <location evidence="1 5">Nucleus</location>
    </subcellularLocation>
</comment>
<accession>A0A1X0QDX3</accession>
<protein>
    <recommendedName>
        <fullName evidence="5">Meiotic nuclear division protein 1</fullName>
    </recommendedName>
</protein>
<organism evidence="9 10">
    <name type="scientific">Hepatospora eriocheir</name>
    <dbReference type="NCBI Taxonomy" id="1081669"/>
    <lineage>
        <taxon>Eukaryota</taxon>
        <taxon>Fungi</taxon>
        <taxon>Fungi incertae sedis</taxon>
        <taxon>Microsporidia</taxon>
        <taxon>Hepatosporidae</taxon>
        <taxon>Hepatospora</taxon>
    </lineage>
</organism>
<comment type="function">
    <text evidence="5">Required for proper homologous chromosome pairing and efficient cross-over and intragenic recombination during meiosis.</text>
</comment>
<dbReference type="AlphaFoldDB" id="A0A1X0QDX3"/>
<evidence type="ECO:0000313" key="10">
    <source>
        <dbReference type="Proteomes" id="UP000192356"/>
    </source>
</evidence>